<gene>
    <name evidence="2" type="ORF">X474_21910</name>
</gene>
<feature type="domain" description="Metallo-beta-lactamase" evidence="1">
    <location>
        <begin position="21"/>
        <end position="221"/>
    </location>
</feature>
<dbReference type="InterPro" id="IPR001279">
    <property type="entry name" value="Metallo-B-lactamas"/>
</dbReference>
<dbReference type="InterPro" id="IPR041712">
    <property type="entry name" value="DHPS-like_MBL-fold"/>
</dbReference>
<sequence length="278" mass="29735">MSKLTVVVENTAQDEKLGSEHGLSLWLEHQGKNLLYDTGVGKNLLPNLKALGLNPAVLDGVVLSHGHYDHVGGLAALLRVRLEKGLGTPIWCHEAVFAPHLKQKPGEVVSIAPEGHEKARYEDLGARFTFVENSLSLWPGVRLWAPIPRVTDFEGPAPSLVTMDGDKVVPDPFTDDLAMTVETEQGLNVITGCAHSGVINVLLAVENGLGKKADLLIGGTHLGPAPKPQQDRALAELKAREELKVAAGHCTGEDIQRKMAQILGSRFLGLSGGMVLSL</sequence>
<dbReference type="RefSeq" id="WP_044351362.1">
    <property type="nucleotide sequence ID" value="NZ_AZAC01000038.1"/>
</dbReference>
<accession>A0A0D2J853</accession>
<dbReference type="Proteomes" id="UP000032233">
    <property type="component" value="Unassembled WGS sequence"/>
</dbReference>
<comment type="caution">
    <text evidence="2">The sequence shown here is derived from an EMBL/GenBank/DDBJ whole genome shotgun (WGS) entry which is preliminary data.</text>
</comment>
<protein>
    <submittedName>
        <fullName evidence="2">Metallo-beta-lactamase</fullName>
    </submittedName>
</protein>
<keyword evidence="3" id="KW-1185">Reference proteome</keyword>
<proteinExistence type="predicted"/>
<dbReference type="GO" id="GO:0016740">
    <property type="term" value="F:transferase activity"/>
    <property type="evidence" value="ECO:0007669"/>
    <property type="project" value="TreeGrafter"/>
</dbReference>
<dbReference type="OrthoDB" id="9803916at2"/>
<dbReference type="InterPro" id="IPR036866">
    <property type="entry name" value="RibonucZ/Hydroxyglut_hydro"/>
</dbReference>
<dbReference type="CDD" id="cd07713">
    <property type="entry name" value="DHPS-like_MBL-fold"/>
    <property type="match status" value="1"/>
</dbReference>
<dbReference type="SMART" id="SM00849">
    <property type="entry name" value="Lactamase_B"/>
    <property type="match status" value="1"/>
</dbReference>
<evidence type="ECO:0000313" key="2">
    <source>
        <dbReference type="EMBL" id="KIX11886.1"/>
    </source>
</evidence>
<dbReference type="Pfam" id="PF00753">
    <property type="entry name" value="Lactamase_B"/>
    <property type="match status" value="1"/>
</dbReference>
<organism evidence="2 3">
    <name type="scientific">Dethiosulfatarculus sandiegensis</name>
    <dbReference type="NCBI Taxonomy" id="1429043"/>
    <lineage>
        <taxon>Bacteria</taxon>
        <taxon>Pseudomonadati</taxon>
        <taxon>Thermodesulfobacteriota</taxon>
        <taxon>Desulfarculia</taxon>
        <taxon>Desulfarculales</taxon>
        <taxon>Desulfarculaceae</taxon>
        <taxon>Dethiosulfatarculus</taxon>
    </lineage>
</organism>
<evidence type="ECO:0000259" key="1">
    <source>
        <dbReference type="SMART" id="SM00849"/>
    </source>
</evidence>
<dbReference type="EMBL" id="AZAC01000038">
    <property type="protein sequence ID" value="KIX11886.1"/>
    <property type="molecule type" value="Genomic_DNA"/>
</dbReference>
<dbReference type="InParanoid" id="A0A0D2J853"/>
<dbReference type="SUPFAM" id="SSF56281">
    <property type="entry name" value="Metallo-hydrolase/oxidoreductase"/>
    <property type="match status" value="1"/>
</dbReference>
<dbReference type="STRING" id="1429043.X474_21910"/>
<dbReference type="PANTHER" id="PTHR13754">
    <property type="entry name" value="METALLO-BETA-LACTAMASE SUPERFAMILY PROTEIN"/>
    <property type="match status" value="1"/>
</dbReference>
<dbReference type="InterPro" id="IPR052926">
    <property type="entry name" value="Metallo-beta-lactamase_dom"/>
</dbReference>
<dbReference type="PANTHER" id="PTHR13754:SF18">
    <property type="entry name" value="7,8-DIHYDROPTERIN-6-METHYL-4-(BETA-D-RIBOFURANOSYL)-AMINOBENZENE-5'-PHOSPHATE SYNTHASE"/>
    <property type="match status" value="1"/>
</dbReference>
<name>A0A0D2J853_9BACT</name>
<reference evidence="2 3" key="1">
    <citation type="submission" date="2013-11" db="EMBL/GenBank/DDBJ databases">
        <title>Metagenomic analysis of a methanogenic consortium involved in long chain n-alkane degradation.</title>
        <authorList>
            <person name="Davidova I.A."/>
            <person name="Callaghan A.V."/>
            <person name="Wawrik B."/>
            <person name="Pruitt S."/>
            <person name="Marks C."/>
            <person name="Duncan K.E."/>
            <person name="Suflita J.M."/>
        </authorList>
    </citation>
    <scope>NUCLEOTIDE SEQUENCE [LARGE SCALE GENOMIC DNA]</scope>
    <source>
        <strain evidence="2 3">SPR</strain>
    </source>
</reference>
<evidence type="ECO:0000313" key="3">
    <source>
        <dbReference type="Proteomes" id="UP000032233"/>
    </source>
</evidence>
<dbReference type="Gene3D" id="3.60.15.10">
    <property type="entry name" value="Ribonuclease Z/Hydroxyacylglutathione hydrolase-like"/>
    <property type="match status" value="1"/>
</dbReference>
<dbReference type="AlphaFoldDB" id="A0A0D2J853"/>